<feature type="domain" description="NAD-dependent epimerase/dehydratase" evidence="2">
    <location>
        <begin position="27"/>
        <end position="233"/>
    </location>
</feature>
<evidence type="ECO:0000259" key="2">
    <source>
        <dbReference type="Pfam" id="PF01370"/>
    </source>
</evidence>
<keyword evidence="4" id="KW-1185">Reference proteome</keyword>
<dbReference type="PANTHER" id="PTHR48079:SF6">
    <property type="entry name" value="NAD(P)-BINDING DOMAIN-CONTAINING PROTEIN-RELATED"/>
    <property type="match status" value="1"/>
</dbReference>
<dbReference type="SUPFAM" id="SSF51735">
    <property type="entry name" value="NAD(P)-binding Rossmann-fold domains"/>
    <property type="match status" value="1"/>
</dbReference>
<dbReference type="Pfam" id="PF01370">
    <property type="entry name" value="Epimerase"/>
    <property type="match status" value="1"/>
</dbReference>
<dbReference type="AlphaFoldDB" id="A0A285VNI5"/>
<name>A0A285VNI5_9MICO</name>
<dbReference type="InterPro" id="IPR036291">
    <property type="entry name" value="NAD(P)-bd_dom_sf"/>
</dbReference>
<dbReference type="GO" id="GO:0005737">
    <property type="term" value="C:cytoplasm"/>
    <property type="evidence" value="ECO:0007669"/>
    <property type="project" value="TreeGrafter"/>
</dbReference>
<dbReference type="EMBL" id="OBQK01000005">
    <property type="protein sequence ID" value="SOC55625.1"/>
    <property type="molecule type" value="Genomic_DNA"/>
</dbReference>
<dbReference type="PANTHER" id="PTHR48079">
    <property type="entry name" value="PROTEIN YEEZ"/>
    <property type="match status" value="1"/>
</dbReference>
<gene>
    <name evidence="3" type="ORF">SAMN05421879_105178</name>
</gene>
<proteinExistence type="predicted"/>
<keyword evidence="1" id="KW-0812">Transmembrane</keyword>
<evidence type="ECO:0000313" key="4">
    <source>
        <dbReference type="Proteomes" id="UP000219688"/>
    </source>
</evidence>
<protein>
    <submittedName>
        <fullName evidence="3">Nucleoside-diphosphate-sugar epimerase</fullName>
    </submittedName>
</protein>
<evidence type="ECO:0000256" key="1">
    <source>
        <dbReference type="SAM" id="Phobius"/>
    </source>
</evidence>
<reference evidence="4" key="1">
    <citation type="submission" date="2017-08" db="EMBL/GenBank/DDBJ databases">
        <authorList>
            <person name="Varghese N."/>
            <person name="Submissions S."/>
        </authorList>
    </citation>
    <scope>NUCLEOTIDE SEQUENCE [LARGE SCALE GENOMIC DNA]</scope>
    <source>
        <strain evidence="4">USBA17B2</strain>
    </source>
</reference>
<feature type="transmembrane region" description="Helical" evidence="1">
    <location>
        <begin position="337"/>
        <end position="359"/>
    </location>
</feature>
<accession>A0A285VNI5</accession>
<dbReference type="InterPro" id="IPR001509">
    <property type="entry name" value="Epimerase_deHydtase"/>
</dbReference>
<evidence type="ECO:0000313" key="3">
    <source>
        <dbReference type="EMBL" id="SOC55625.1"/>
    </source>
</evidence>
<organism evidence="3 4">
    <name type="scientific">Ornithinimicrobium cerasi</name>
    <dbReference type="NCBI Taxonomy" id="2248773"/>
    <lineage>
        <taxon>Bacteria</taxon>
        <taxon>Bacillati</taxon>
        <taxon>Actinomycetota</taxon>
        <taxon>Actinomycetes</taxon>
        <taxon>Micrococcales</taxon>
        <taxon>Ornithinimicrobiaceae</taxon>
        <taxon>Ornithinimicrobium</taxon>
    </lineage>
</organism>
<dbReference type="Gene3D" id="3.40.50.720">
    <property type="entry name" value="NAD(P)-binding Rossmann-like Domain"/>
    <property type="match status" value="1"/>
</dbReference>
<dbReference type="RefSeq" id="WP_097188075.1">
    <property type="nucleotide sequence ID" value="NZ_OBQK01000005.1"/>
</dbReference>
<sequence length="366" mass="38829">MSSVPSAVAPRPRPMRLALTRAATPFGTAVAGGLGSRGDVVVGLDVSPGTAPRVVWRQVDIRSPQVVSTLEDVDVLVHLALEPDLTTALEEQPAARRTRRTEEVRTLATAAAAAGVRRLLVVTSGMVHGARQDNPVPLPEDSPLRSDDTEGLVAELVAVERTVTDLATLHPTLELTLVRPGALVGPGVDTMITRHFEAPRLLTMRGTLPAWSFCHVDDLAAALLVLARETDAPGEVAVAAWGSLTQEQVEQRSGMRGIELSAAAARAAADRLHRLRVIPVPASDLAYIAHPWVTDPHRLAALGWQPSHDNLACVDALMEQVRGHHAVMARRLRSRDAVGAAAAGAASAAVAVLATASLMRRRRPRA</sequence>
<dbReference type="Proteomes" id="UP000219688">
    <property type="component" value="Unassembled WGS sequence"/>
</dbReference>
<dbReference type="GO" id="GO:0004029">
    <property type="term" value="F:aldehyde dehydrogenase (NAD+) activity"/>
    <property type="evidence" value="ECO:0007669"/>
    <property type="project" value="TreeGrafter"/>
</dbReference>
<keyword evidence="1" id="KW-0472">Membrane</keyword>
<keyword evidence="1" id="KW-1133">Transmembrane helix</keyword>
<dbReference type="InterPro" id="IPR051783">
    <property type="entry name" value="NAD(P)-dependent_oxidoreduct"/>
</dbReference>